<name>A0AAE0BB45_9CHLO</name>
<proteinExistence type="predicted"/>
<dbReference type="PANTHER" id="PTHR47026:SF2">
    <property type="entry name" value="FLAGELLAR ASSOCIATED PROTEIN"/>
    <property type="match status" value="1"/>
</dbReference>
<evidence type="ECO:0000313" key="3">
    <source>
        <dbReference type="Proteomes" id="UP001190700"/>
    </source>
</evidence>
<protein>
    <submittedName>
        <fullName evidence="2">Uncharacterized protein</fullName>
    </submittedName>
</protein>
<dbReference type="Proteomes" id="UP001190700">
    <property type="component" value="Unassembled WGS sequence"/>
</dbReference>
<keyword evidence="3" id="KW-1185">Reference proteome</keyword>
<accession>A0AAE0BB45</accession>
<evidence type="ECO:0000256" key="1">
    <source>
        <dbReference type="SAM" id="MobiDB-lite"/>
    </source>
</evidence>
<organism evidence="2 3">
    <name type="scientific">Cymbomonas tetramitiformis</name>
    <dbReference type="NCBI Taxonomy" id="36881"/>
    <lineage>
        <taxon>Eukaryota</taxon>
        <taxon>Viridiplantae</taxon>
        <taxon>Chlorophyta</taxon>
        <taxon>Pyramimonadophyceae</taxon>
        <taxon>Pyramimonadales</taxon>
        <taxon>Pyramimonadaceae</taxon>
        <taxon>Cymbomonas</taxon>
    </lineage>
</organism>
<evidence type="ECO:0000313" key="2">
    <source>
        <dbReference type="EMBL" id="KAK3232610.1"/>
    </source>
</evidence>
<feature type="region of interest" description="Disordered" evidence="1">
    <location>
        <begin position="1"/>
        <end position="23"/>
    </location>
</feature>
<dbReference type="AlphaFoldDB" id="A0AAE0BB45"/>
<sequence length="407" mass="46178">MAEAEQAAPPEAPPTMPETADLPATTEEVFPGETEMMADRMGSMDLGSTGAATGYLSRPPLEEHAIKEAFEKFADPGQHLLEAARTSDMIQFLGLPVPDNLDQLITSVAEGEKTIGYSAARALCGLIYGKGPLLESNPKLKQVGTRRAYMENGHITEDEAVLSFMRALEEHKKKCEREGKYMEARTAAKRLHDLKLHEEQKRKVEMKGRHDSEHVDAQKAFDMEQDQHNALWDAKLQEYEDSVQEQVTRLKEQHVAKLEKFYSDADVKTPKRPQFSKQLLNQRKIQEHLAKQGKYEEAEAVKKMADKMEAAEMEATQGTYAAGIALKEQQLRAVQQQEMEALLHRAARGRDELRATRSMDLERRQQRFKNVMSELHNLQKLEHVQLEHFLEQQTIAGKRHNVPASTE</sequence>
<dbReference type="EMBL" id="LGRX02035941">
    <property type="protein sequence ID" value="KAK3232610.1"/>
    <property type="molecule type" value="Genomic_DNA"/>
</dbReference>
<dbReference type="PANTHER" id="PTHR47026">
    <property type="entry name" value="PIGMENTOSA GTPASE REGULATOR-LIKE PROTEIN, PUTATIVE-RELATED"/>
    <property type="match status" value="1"/>
</dbReference>
<reference evidence="2 3" key="1">
    <citation type="journal article" date="2015" name="Genome Biol. Evol.">
        <title>Comparative Genomics of a Bacterivorous Green Alga Reveals Evolutionary Causalities and Consequences of Phago-Mixotrophic Mode of Nutrition.</title>
        <authorList>
            <person name="Burns J.A."/>
            <person name="Paasch A."/>
            <person name="Narechania A."/>
            <person name="Kim E."/>
        </authorList>
    </citation>
    <scope>NUCLEOTIDE SEQUENCE [LARGE SCALE GENOMIC DNA]</scope>
    <source>
        <strain evidence="2 3">PLY_AMNH</strain>
    </source>
</reference>
<gene>
    <name evidence="2" type="ORF">CYMTET_57041</name>
</gene>
<comment type="caution">
    <text evidence="2">The sequence shown here is derived from an EMBL/GenBank/DDBJ whole genome shotgun (WGS) entry which is preliminary data.</text>
</comment>